<gene>
    <name evidence="3" type="ORF">GCM10022236_37710</name>
</gene>
<dbReference type="SUPFAM" id="SSF51730">
    <property type="entry name" value="FAD-linked oxidoreductase"/>
    <property type="match status" value="1"/>
</dbReference>
<evidence type="ECO:0000313" key="4">
    <source>
        <dbReference type="Proteomes" id="UP001501490"/>
    </source>
</evidence>
<evidence type="ECO:0008006" key="5">
    <source>
        <dbReference type="Google" id="ProtNLM"/>
    </source>
</evidence>
<feature type="compositionally biased region" description="Low complexity" evidence="2">
    <location>
        <begin position="333"/>
        <end position="345"/>
    </location>
</feature>
<proteinExistence type="predicted"/>
<dbReference type="EMBL" id="BAABAB010000028">
    <property type="protein sequence ID" value="GAA3631582.1"/>
    <property type="molecule type" value="Genomic_DNA"/>
</dbReference>
<sequence length="351" mass="38225">MELTGRVTSIDPARSPRRSLSELIRSRADGILLFGITPPKVGATPERMAEIAEVTLRRLAPLDLDGLILYDIDDESERVDEDRPFPYLPTVDPARFATGYLAGWLRPLIVYRCVGKYTEVELAHWLASASPSDLLTVFVGASSSSQPVRTDLSSAQALRRSVRPEILLGAVTITERHTTRGDEHLRMIAKQASGCAFFVSQVVYDVDATRTLLSDYAGSCADRGIAPLPVIFTLSICGSLKTLEFLEWLGVVVPRSLEHDLRCATDPLSVSLDQCRRAADDLLRFGRRLGVPVGFNVESVSIRKVEIEAAVTLAGQLRTLLDDGAVADSGPGSRASSATRSSAWSADRESR</sequence>
<accession>A0ABP7AFT4</accession>
<dbReference type="InterPro" id="IPR029041">
    <property type="entry name" value="FAD-linked_oxidoreductase-like"/>
</dbReference>
<name>A0ABP7AFT4_9ACTN</name>
<evidence type="ECO:0000256" key="1">
    <source>
        <dbReference type="ARBA" id="ARBA00023002"/>
    </source>
</evidence>
<evidence type="ECO:0000313" key="3">
    <source>
        <dbReference type="EMBL" id="GAA3631582.1"/>
    </source>
</evidence>
<dbReference type="Proteomes" id="UP001501490">
    <property type="component" value="Unassembled WGS sequence"/>
</dbReference>
<dbReference type="Gene3D" id="3.20.20.220">
    <property type="match status" value="1"/>
</dbReference>
<comment type="caution">
    <text evidence="3">The sequence shown here is derived from an EMBL/GenBank/DDBJ whole genome shotgun (WGS) entry which is preliminary data.</text>
</comment>
<protein>
    <recommendedName>
        <fullName evidence="5">Methylenetetrahydrofolate reductase</fullName>
    </recommendedName>
</protein>
<feature type="region of interest" description="Disordered" evidence="2">
    <location>
        <begin position="326"/>
        <end position="351"/>
    </location>
</feature>
<keyword evidence="4" id="KW-1185">Reference proteome</keyword>
<organism evidence="3 4">
    <name type="scientific">Microlunatus ginsengisoli</name>
    <dbReference type="NCBI Taxonomy" id="363863"/>
    <lineage>
        <taxon>Bacteria</taxon>
        <taxon>Bacillati</taxon>
        <taxon>Actinomycetota</taxon>
        <taxon>Actinomycetes</taxon>
        <taxon>Propionibacteriales</taxon>
        <taxon>Propionibacteriaceae</taxon>
        <taxon>Microlunatus</taxon>
    </lineage>
</organism>
<keyword evidence="1" id="KW-0560">Oxidoreductase</keyword>
<reference evidence="4" key="1">
    <citation type="journal article" date="2019" name="Int. J. Syst. Evol. Microbiol.">
        <title>The Global Catalogue of Microorganisms (GCM) 10K type strain sequencing project: providing services to taxonomists for standard genome sequencing and annotation.</title>
        <authorList>
            <consortium name="The Broad Institute Genomics Platform"/>
            <consortium name="The Broad Institute Genome Sequencing Center for Infectious Disease"/>
            <person name="Wu L."/>
            <person name="Ma J."/>
        </authorList>
    </citation>
    <scope>NUCLEOTIDE SEQUENCE [LARGE SCALE GENOMIC DNA]</scope>
    <source>
        <strain evidence="4">JCM 16929</strain>
    </source>
</reference>
<evidence type="ECO:0000256" key="2">
    <source>
        <dbReference type="SAM" id="MobiDB-lite"/>
    </source>
</evidence>